<sequence>MSLTSQQQYQVLFAILEEGHRLANKFGLNEGVKLLTQFKVTLELTLPSEEASLKKFIEEKKPILFSKIAETFGLPQESVKKLKKLFDPNEKKLKKIIKNRDKKSDQEVLALIKAYAKGEAKDFLKEKCGVRPKEILEARAIFQEKLNSESFITSLKQTAEQLLNNPPKSYNFYGVHLNSLYKLLKIINGIDDERLVTRFASFFEKDNVNIPIIKAFFAVEKTEGYCRHSTLLVSILELLVKQSPSCKKITTDFIDTLPKTPVINTKQALFDKSGILTRNAFESLAENTLKMIEEFHFILGAATQDLATRKEAITALHTTPDIFLKAVCYFGIVSPLLKEIETQLAKEWDEQLCKTFRVELSVAFDIILGLKSKESLEKIKATSIICPALFELCTSSAVREKAEEFFLIFTQSFKKTTPIKKELPSRHQRRRSHSLDLGVATSSSEIERGDEEKPPLSKREVYTRERTISFYRQPPLDKLHSGATSSTKIVTKKEQSNTFESFFNDLLTSDREKATQFILSLVRAKIPKQYAWGVRALDLGADKNNSEIAKLLLEKLSHSEMLSLLKHLLSQESLSTWCRGNRLLYQLIQQFFEQKEGKDFRDLVWKELFSLNPFITKIKVMQRASIQGKPDNFDAGQTDIQALQSQFKEVLKNIIALLLTEKFPPLMKEFLKLAYIDLASKSTDANEVRRSFMAFILLRFVNASIIHRAMLIPEQYQKMWYQNILPGAIQSLCSSVTSMREGESGKRDLQIEVFDPITKDLDYRKELYNLIFEDLEQNLPEKQELPIEPIPEVSLTELNEMLKNPEFSGLHFKKTGLVVSPRREEPKVNVQTLFGSSKENRDENSAEPAKSVLK</sequence>
<evidence type="ECO:0000313" key="2">
    <source>
        <dbReference type="EMBL" id="ASQ45127.1"/>
    </source>
</evidence>
<dbReference type="KEGG" id="lcd:clem_02830"/>
<feature type="region of interest" description="Disordered" evidence="1">
    <location>
        <begin position="831"/>
        <end position="854"/>
    </location>
</feature>
<dbReference type="Proteomes" id="UP000201728">
    <property type="component" value="Chromosome"/>
</dbReference>
<dbReference type="AlphaFoldDB" id="A0A222NZV4"/>
<dbReference type="EMBL" id="CP016397">
    <property type="protein sequence ID" value="ASQ45127.1"/>
    <property type="molecule type" value="Genomic_DNA"/>
</dbReference>
<protein>
    <submittedName>
        <fullName evidence="2">Uncharacterized protein</fullName>
    </submittedName>
</protein>
<reference evidence="3" key="1">
    <citation type="submission" date="2016-07" db="EMBL/GenBank/DDBJ databases">
        <authorList>
            <person name="Florea S."/>
            <person name="Webb J.S."/>
            <person name="Jaromczyk J."/>
            <person name="Schardl C.L."/>
        </authorList>
    </citation>
    <scope>NUCLEOTIDE SEQUENCE [LARGE SCALE GENOMIC DNA]</scope>
    <source>
        <strain evidence="3">CDC-D5610</strain>
    </source>
</reference>
<gene>
    <name evidence="2" type="ORF">clem_02830</name>
</gene>
<feature type="region of interest" description="Disordered" evidence="1">
    <location>
        <begin position="420"/>
        <end position="457"/>
    </location>
</feature>
<name>A0A222NZV4_9GAMM</name>
<keyword evidence="3" id="KW-1185">Reference proteome</keyword>
<proteinExistence type="predicted"/>
<evidence type="ECO:0000256" key="1">
    <source>
        <dbReference type="SAM" id="MobiDB-lite"/>
    </source>
</evidence>
<dbReference type="RefSeq" id="WP_094090214.1">
    <property type="nucleotide sequence ID" value="NZ_CP016397.1"/>
</dbReference>
<evidence type="ECO:0000313" key="3">
    <source>
        <dbReference type="Proteomes" id="UP000201728"/>
    </source>
</evidence>
<feature type="compositionally biased region" description="Basic and acidic residues" evidence="1">
    <location>
        <begin position="445"/>
        <end position="457"/>
    </location>
</feature>
<dbReference type="OrthoDB" id="5648341at2"/>
<organism evidence="2 3">
    <name type="scientific">Legionella clemsonensis</name>
    <dbReference type="NCBI Taxonomy" id="1867846"/>
    <lineage>
        <taxon>Bacteria</taxon>
        <taxon>Pseudomonadati</taxon>
        <taxon>Pseudomonadota</taxon>
        <taxon>Gammaproteobacteria</taxon>
        <taxon>Legionellales</taxon>
        <taxon>Legionellaceae</taxon>
        <taxon>Legionella</taxon>
    </lineage>
</organism>
<accession>A0A222NZV4</accession>